<proteinExistence type="predicted"/>
<dbReference type="Proteomes" id="UP001163321">
    <property type="component" value="Chromosome 9"/>
</dbReference>
<comment type="caution">
    <text evidence="1">The sequence shown here is derived from an EMBL/GenBank/DDBJ whole genome shotgun (WGS) entry which is preliminary data.</text>
</comment>
<name>A0ACC0VGU1_9STRA</name>
<evidence type="ECO:0000313" key="2">
    <source>
        <dbReference type="Proteomes" id="UP001163321"/>
    </source>
</evidence>
<organism evidence="1 2">
    <name type="scientific">Peronosclerospora sorghi</name>
    <dbReference type="NCBI Taxonomy" id="230839"/>
    <lineage>
        <taxon>Eukaryota</taxon>
        <taxon>Sar</taxon>
        <taxon>Stramenopiles</taxon>
        <taxon>Oomycota</taxon>
        <taxon>Peronosporomycetes</taxon>
        <taxon>Peronosporales</taxon>
        <taxon>Peronosporaceae</taxon>
        <taxon>Peronosclerospora</taxon>
    </lineage>
</organism>
<gene>
    <name evidence="1" type="ORF">PsorP6_013745</name>
</gene>
<accession>A0ACC0VGU1</accession>
<keyword evidence="2" id="KW-1185">Reference proteome</keyword>
<protein>
    <submittedName>
        <fullName evidence="1">Uncharacterized protein</fullName>
    </submittedName>
</protein>
<evidence type="ECO:0000313" key="1">
    <source>
        <dbReference type="EMBL" id="KAI9905693.1"/>
    </source>
</evidence>
<reference evidence="1 2" key="1">
    <citation type="journal article" date="2022" name="bioRxiv">
        <title>The genome of the oomycete Peronosclerospora sorghi, a cosmopolitan pathogen of maize and sorghum, is inflated with dispersed pseudogenes.</title>
        <authorList>
            <person name="Fletcher K."/>
            <person name="Martin F."/>
            <person name="Isakeit T."/>
            <person name="Cavanaugh K."/>
            <person name="Magill C."/>
            <person name="Michelmore R."/>
        </authorList>
    </citation>
    <scope>NUCLEOTIDE SEQUENCE [LARGE SCALE GENOMIC DNA]</scope>
    <source>
        <strain evidence="1">P6</strain>
    </source>
</reference>
<dbReference type="EMBL" id="CM047588">
    <property type="protein sequence ID" value="KAI9905693.1"/>
    <property type="molecule type" value="Genomic_DNA"/>
</dbReference>
<sequence>MQIGEKLRSLFVTILIHGPTAEPLQLWVEFSTDLPDGCVHRLRQQENEELSEEKIKSLALKYIAQLLLPFETLADFNLL</sequence>